<proteinExistence type="predicted"/>
<name>A0A5Q2N377_9FIRM</name>
<evidence type="ECO:0008006" key="3">
    <source>
        <dbReference type="Google" id="ProtNLM"/>
    </source>
</evidence>
<gene>
    <name evidence="1" type="ORF">FTV88_3201</name>
</gene>
<dbReference type="PANTHER" id="PTHR32329:SF2">
    <property type="entry name" value="BIFUNCTIONAL PROTEIN [INCLUDES 2-HYDROXYACYL-COA DEHYDRATASE (N-TER) AND ITS ACTIVATOR DOMAIN (C_TERM)"/>
    <property type="match status" value="1"/>
</dbReference>
<dbReference type="PANTHER" id="PTHR32329">
    <property type="entry name" value="BIFUNCTIONAL PROTEIN [INCLUDES 2-HYDROXYACYL-COA DEHYDRATASE (N-TER) AND ITS ACTIVATOR DOMAIN (C_TERM)-RELATED"/>
    <property type="match status" value="1"/>
</dbReference>
<dbReference type="Gene3D" id="3.40.50.11900">
    <property type="match status" value="1"/>
</dbReference>
<organism evidence="1 2">
    <name type="scientific">Heliorestis convoluta</name>
    <dbReference type="NCBI Taxonomy" id="356322"/>
    <lineage>
        <taxon>Bacteria</taxon>
        <taxon>Bacillati</taxon>
        <taxon>Bacillota</taxon>
        <taxon>Clostridia</taxon>
        <taxon>Eubacteriales</taxon>
        <taxon>Heliobacteriaceae</taxon>
        <taxon>Heliorestis</taxon>
    </lineage>
</organism>
<keyword evidence="2" id="KW-1185">Reference proteome</keyword>
<reference evidence="2" key="1">
    <citation type="submission" date="2019-11" db="EMBL/GenBank/DDBJ databases">
        <title>Genome sequence of Heliorestis convoluta strain HH, an alkaliphilic and minimalistic phototrophic bacterium from a soda lake in Egypt.</title>
        <authorList>
            <person name="Dewey E.D."/>
            <person name="Stokes L.M."/>
            <person name="Burchell B.M."/>
            <person name="Shaffer K.N."/>
            <person name="Huntington A.M."/>
            <person name="Baker J.M."/>
            <person name="Nadendla S."/>
            <person name="Giglio M.G."/>
            <person name="Touchman J.W."/>
            <person name="Blankenship R.E."/>
            <person name="Madigan M.T."/>
            <person name="Sattley W.M."/>
        </authorList>
    </citation>
    <scope>NUCLEOTIDE SEQUENCE [LARGE SCALE GENOMIC DNA]</scope>
    <source>
        <strain evidence="2">HH</strain>
    </source>
</reference>
<dbReference type="OrthoDB" id="9780120at2"/>
<dbReference type="Proteomes" id="UP000366051">
    <property type="component" value="Chromosome"/>
</dbReference>
<dbReference type="InterPro" id="IPR051805">
    <property type="entry name" value="Dehydratase_Activator_Redct"/>
</dbReference>
<dbReference type="EMBL" id="CP045875">
    <property type="protein sequence ID" value="QGG49267.1"/>
    <property type="molecule type" value="Genomic_DNA"/>
</dbReference>
<evidence type="ECO:0000313" key="1">
    <source>
        <dbReference type="EMBL" id="QGG49267.1"/>
    </source>
</evidence>
<dbReference type="AlphaFoldDB" id="A0A5Q2N377"/>
<dbReference type="KEGG" id="hcv:FTV88_3201"/>
<protein>
    <recommendedName>
        <fullName evidence="3">CoA protein activase</fullName>
    </recommendedName>
</protein>
<evidence type="ECO:0000313" key="2">
    <source>
        <dbReference type="Proteomes" id="UP000366051"/>
    </source>
</evidence>
<accession>A0A5Q2N377</accession>
<sequence length="365" mass="41034">MKITFPHMGNMDIVLKALLSELGHEVITPPPITKKTLSLGVQYSPEFACLPLKVNIGNFIEAVEKGADTVIMAGGIGPCRFGYYNQVQREILKDMGVQLNMVVLEPPDQHIGELLKRLRLITGSNSWWKLIKAIRFSYEKCLALDAIEKEASRLRCRELQRGDVDKVYRQGRKAIDQARSVKEVRKKQEEYIQAMQALPLDWHKKVVKIGMVGEIYTLLEPTASGYMEKHLGYLGAEVDRSLYLSEWVNEHLFKGLLSVKGHKETRKLAKPYLSCVVGGHGQESIGGAIEYAHKGFDGVIQVGPLTCMPEIVAQSIMPLIEKDYGLPVLTIYTDEQTGEAGLITRLEAFIDMLERKKLAIRQIDI</sequence>
<dbReference type="RefSeq" id="WP_153726278.1">
    <property type="nucleotide sequence ID" value="NZ_CP045875.1"/>
</dbReference>